<dbReference type="EMBL" id="BART01002843">
    <property type="protein sequence ID" value="GAG68824.1"/>
    <property type="molecule type" value="Genomic_DNA"/>
</dbReference>
<evidence type="ECO:0000313" key="2">
    <source>
        <dbReference type="EMBL" id="GAG68824.1"/>
    </source>
</evidence>
<sequence>MSLRNALLGLLNYRPRTGYELKKIFEDSIGFYWTTKTSQIYNELNKLEEKRLIKSDIQSEKKRHTRRVYKITKDGEKAFKDWVYKFPKRLTEPIRSEFLIH</sequence>
<organism evidence="2">
    <name type="scientific">marine sediment metagenome</name>
    <dbReference type="NCBI Taxonomy" id="412755"/>
    <lineage>
        <taxon>unclassified sequences</taxon>
        <taxon>metagenomes</taxon>
        <taxon>ecological metagenomes</taxon>
    </lineage>
</organism>
<gene>
    <name evidence="2" type="ORF">S01H4_08327</name>
</gene>
<dbReference type="AlphaFoldDB" id="X0ZHJ8"/>
<evidence type="ECO:0000259" key="1">
    <source>
        <dbReference type="Pfam" id="PF03551"/>
    </source>
</evidence>
<dbReference type="PANTHER" id="PTHR43252:SF4">
    <property type="entry name" value="TRANSCRIPTIONAL REGULATORY PROTEIN"/>
    <property type="match status" value="1"/>
</dbReference>
<dbReference type="SUPFAM" id="SSF46785">
    <property type="entry name" value="Winged helix' DNA-binding domain"/>
    <property type="match status" value="1"/>
</dbReference>
<comment type="caution">
    <text evidence="2">The sequence shown here is derived from an EMBL/GenBank/DDBJ whole genome shotgun (WGS) entry which is preliminary data.</text>
</comment>
<accession>X0ZHJ8</accession>
<protein>
    <recommendedName>
        <fullName evidence="1">Transcription regulator PadR N-terminal domain-containing protein</fullName>
    </recommendedName>
</protein>
<feature type="domain" description="Transcription regulator PadR N-terminal" evidence="1">
    <location>
        <begin position="7"/>
        <end position="80"/>
    </location>
</feature>
<dbReference type="InterPro" id="IPR036390">
    <property type="entry name" value="WH_DNA-bd_sf"/>
</dbReference>
<reference evidence="2" key="1">
    <citation type="journal article" date="2014" name="Front. Microbiol.">
        <title>High frequency of phylogenetically diverse reductive dehalogenase-homologous genes in deep subseafloor sedimentary metagenomes.</title>
        <authorList>
            <person name="Kawai M."/>
            <person name="Futagami T."/>
            <person name="Toyoda A."/>
            <person name="Takaki Y."/>
            <person name="Nishi S."/>
            <person name="Hori S."/>
            <person name="Arai W."/>
            <person name="Tsubouchi T."/>
            <person name="Morono Y."/>
            <person name="Uchiyama I."/>
            <person name="Ito T."/>
            <person name="Fujiyama A."/>
            <person name="Inagaki F."/>
            <person name="Takami H."/>
        </authorList>
    </citation>
    <scope>NUCLEOTIDE SEQUENCE</scope>
    <source>
        <strain evidence="2">Expedition CK06-06</strain>
    </source>
</reference>
<dbReference type="InterPro" id="IPR036388">
    <property type="entry name" value="WH-like_DNA-bd_sf"/>
</dbReference>
<dbReference type="Pfam" id="PF03551">
    <property type="entry name" value="PadR"/>
    <property type="match status" value="1"/>
</dbReference>
<dbReference type="InterPro" id="IPR005149">
    <property type="entry name" value="Tscrpt_reg_PadR_N"/>
</dbReference>
<dbReference type="Gene3D" id="1.10.10.10">
    <property type="entry name" value="Winged helix-like DNA-binding domain superfamily/Winged helix DNA-binding domain"/>
    <property type="match status" value="1"/>
</dbReference>
<feature type="non-terminal residue" evidence="2">
    <location>
        <position position="101"/>
    </location>
</feature>
<dbReference type="PANTHER" id="PTHR43252">
    <property type="entry name" value="TRANSCRIPTIONAL REGULATOR YQJI"/>
    <property type="match status" value="1"/>
</dbReference>
<proteinExistence type="predicted"/>
<name>X0ZHJ8_9ZZZZ</name>